<accession>J5E2L4</accession>
<dbReference type="PANTHER" id="PTHR34216:SF3">
    <property type="entry name" value="POLY-BETA-1,6-N-ACETYL-D-GLUCOSAMINE N-DEACETYLASE"/>
    <property type="match status" value="1"/>
</dbReference>
<dbReference type="GO" id="GO:0016810">
    <property type="term" value="F:hydrolase activity, acting on carbon-nitrogen (but not peptide) bonds"/>
    <property type="evidence" value="ECO:0007669"/>
    <property type="project" value="InterPro"/>
</dbReference>
<dbReference type="Pfam" id="PF01522">
    <property type="entry name" value="Polysacc_deac_1"/>
    <property type="match status" value="1"/>
</dbReference>
<sequence>MRNALTRPAVKDTAARLLCAAGLPALARRRHRDVLAIVMFHGVEDHPLSPPCRHVHGAQLYRRQLEYVRAHFTVLPLEEALTCLAAGTLPPRALAITFDDGTRNLMTRALPVLRELNLPAAVFLATGPIGTGATLWPDRLWLAIARTSAVEVDLAAVGLGTRSLDGSSERGAVYVAAVERLKNLGDAERIAALDQVLGALGYRDDGDPGPFRMLSWDEAREMAADPLVTLYPHTVTHPILSRCGDDKVEREIADSCAQLERETGSAPTIFAYPNGRPQDFDARAVDALRRRGVRWALSTAPGFADRRCDPLALPRLAVGSGSSFDYFRLMVSGGLPRRRAAAACRAAEGGWGRLARFFPELLGEVLEGGQGELIVRPPHRGLAHQRAYDGAVLVRQLDDLVRERMHGRQQ</sequence>
<dbReference type="Gene3D" id="3.20.20.370">
    <property type="entry name" value="Glycoside hydrolase/deacetylase"/>
    <property type="match status" value="1"/>
</dbReference>
<reference evidence="4 5" key="1">
    <citation type="journal article" date="2011" name="J. Bacteriol.">
        <title>Genome sequence of the Mycobacterium colombiense type strain, CECT 3035.</title>
        <authorList>
            <person name="Gonzalez-Perez M."/>
            <person name="Murcia M.I."/>
            <person name="Landsman D."/>
            <person name="Jordan I.K."/>
            <person name="Marino-Ramirez L."/>
        </authorList>
    </citation>
    <scope>NUCLEOTIDE SEQUENCE [LARGE SCALE GENOMIC DNA]</scope>
    <source>
        <strain evidence="4 5">CECT 3035</strain>
    </source>
</reference>
<comment type="subcellular location">
    <subcellularLocation>
        <location evidence="1">Secreted</location>
    </subcellularLocation>
</comment>
<dbReference type="InterPro" id="IPR011330">
    <property type="entry name" value="Glyco_hydro/deAcase_b/a-brl"/>
</dbReference>
<gene>
    <name evidence="4" type="ORF">MCOL_V224837</name>
</gene>
<dbReference type="PANTHER" id="PTHR34216">
    <property type="match status" value="1"/>
</dbReference>
<dbReference type="SUPFAM" id="SSF88713">
    <property type="entry name" value="Glycoside hydrolase/deacetylase"/>
    <property type="match status" value="1"/>
</dbReference>
<dbReference type="InterPro" id="IPR051398">
    <property type="entry name" value="Polysacch_Deacetylase"/>
</dbReference>
<dbReference type="InterPro" id="IPR002509">
    <property type="entry name" value="NODB_dom"/>
</dbReference>
<dbReference type="AlphaFoldDB" id="J5E2L4"/>
<evidence type="ECO:0000313" key="5">
    <source>
        <dbReference type="Proteomes" id="UP000006455"/>
    </source>
</evidence>
<organism evidence="4 5">
    <name type="scientific">Mycobacterium colombiense CECT 3035</name>
    <dbReference type="NCBI Taxonomy" id="1041522"/>
    <lineage>
        <taxon>Bacteria</taxon>
        <taxon>Bacillati</taxon>
        <taxon>Actinomycetota</taxon>
        <taxon>Actinomycetes</taxon>
        <taxon>Mycobacteriales</taxon>
        <taxon>Mycobacteriaceae</taxon>
        <taxon>Mycobacterium</taxon>
        <taxon>Mycobacterium avium complex (MAC)</taxon>
    </lineage>
</organism>
<dbReference type="EMBL" id="AFVW02000018">
    <property type="protein sequence ID" value="EJO86229.1"/>
    <property type="molecule type" value="Genomic_DNA"/>
</dbReference>
<dbReference type="eggNOG" id="COG0726">
    <property type="taxonomic scope" value="Bacteria"/>
</dbReference>
<dbReference type="GO" id="GO:0005576">
    <property type="term" value="C:extracellular region"/>
    <property type="evidence" value="ECO:0007669"/>
    <property type="project" value="UniProtKB-SubCell"/>
</dbReference>
<feature type="domain" description="NodB homology" evidence="3">
    <location>
        <begin position="88"/>
        <end position="294"/>
    </location>
</feature>
<name>J5E2L4_9MYCO</name>
<dbReference type="CDD" id="cd10918">
    <property type="entry name" value="CE4_NodB_like_5s_6s"/>
    <property type="match status" value="1"/>
</dbReference>
<evidence type="ECO:0000256" key="1">
    <source>
        <dbReference type="ARBA" id="ARBA00004613"/>
    </source>
</evidence>
<comment type="caution">
    <text evidence="4">The sequence shown here is derived from an EMBL/GenBank/DDBJ whole genome shotgun (WGS) entry which is preliminary data.</text>
</comment>
<dbReference type="GO" id="GO:0005975">
    <property type="term" value="P:carbohydrate metabolic process"/>
    <property type="evidence" value="ECO:0007669"/>
    <property type="project" value="InterPro"/>
</dbReference>
<evidence type="ECO:0000259" key="3">
    <source>
        <dbReference type="Pfam" id="PF01522"/>
    </source>
</evidence>
<dbReference type="STRING" id="1041522.GCA_002105755_02817"/>
<evidence type="ECO:0000313" key="4">
    <source>
        <dbReference type="EMBL" id="EJO86229.1"/>
    </source>
</evidence>
<proteinExistence type="predicted"/>
<evidence type="ECO:0000256" key="2">
    <source>
        <dbReference type="ARBA" id="ARBA00022729"/>
    </source>
</evidence>
<keyword evidence="2" id="KW-0732">Signal</keyword>
<dbReference type="Proteomes" id="UP000006455">
    <property type="component" value="Unassembled WGS sequence"/>
</dbReference>
<protein>
    <recommendedName>
        <fullName evidence="3">NodB homology domain-containing protein</fullName>
    </recommendedName>
</protein>